<reference evidence="7 8" key="1">
    <citation type="submission" date="2017-05" db="EMBL/GenBank/DDBJ databases">
        <title>Host range expansion of the Methanosphaera genus to humans and monogastric animals involves recent and extensive reduction in genome content.</title>
        <authorList>
            <person name="Hoedt E.C."/>
            <person name="Volmer J.G."/>
            <person name="Parks D.H."/>
            <person name="Rosewarne C.P."/>
            <person name="Denman S.E."/>
            <person name="Mcsweeney C.S."/>
            <person name="O Cuiv P."/>
            <person name="Hugenholtz P."/>
            <person name="Tyson G.W."/>
            <person name="Morrison M."/>
        </authorList>
    </citation>
    <scope>NUCLEOTIDE SEQUENCE [LARGE SCALE GENOMIC DNA]</scope>
    <source>
        <strain evidence="7 8">PA5</strain>
    </source>
</reference>
<comment type="similarity">
    <text evidence="5">Belongs to the SsuE family. Isf subfamily.</text>
</comment>
<evidence type="ECO:0000256" key="2">
    <source>
        <dbReference type="ARBA" id="ARBA00001966"/>
    </source>
</evidence>
<dbReference type="Proteomes" id="UP000248557">
    <property type="component" value="Unassembled WGS sequence"/>
</dbReference>
<comment type="caution">
    <text evidence="7">The sequence shown here is derived from an EMBL/GenBank/DDBJ whole genome shotgun (WGS) entry which is preliminary data.</text>
</comment>
<organism evidence="7 8">
    <name type="scientific">Methanosphaera stadtmanae</name>
    <dbReference type="NCBI Taxonomy" id="2317"/>
    <lineage>
        <taxon>Archaea</taxon>
        <taxon>Methanobacteriati</taxon>
        <taxon>Methanobacteriota</taxon>
        <taxon>Methanomada group</taxon>
        <taxon>Methanobacteria</taxon>
        <taxon>Methanobacteriales</taxon>
        <taxon>Methanobacteriaceae</taxon>
        <taxon>Methanosphaera</taxon>
    </lineage>
</organism>
<dbReference type="InterPro" id="IPR051796">
    <property type="entry name" value="ISF_SsuE-like"/>
</dbReference>
<dbReference type="InterPro" id="IPR005025">
    <property type="entry name" value="FMN_Rdtase-like_dom"/>
</dbReference>
<comment type="cofactor">
    <cofactor evidence="1">
        <name>FMN</name>
        <dbReference type="ChEBI" id="CHEBI:58210"/>
    </cofactor>
</comment>
<dbReference type="Pfam" id="PF03358">
    <property type="entry name" value="FMN_red"/>
    <property type="match status" value="1"/>
</dbReference>
<evidence type="ECO:0000256" key="3">
    <source>
        <dbReference type="ARBA" id="ARBA00022630"/>
    </source>
</evidence>
<protein>
    <submittedName>
        <fullName evidence="7">Flavodoxin</fullName>
    </submittedName>
</protein>
<dbReference type="AlphaFoldDB" id="A0A328Q9C5"/>
<feature type="domain" description="NADPH-dependent FMN reductase-like" evidence="6">
    <location>
        <begin position="1"/>
        <end position="147"/>
    </location>
</feature>
<accession>A0A328Q9C5</accession>
<proteinExistence type="inferred from homology"/>
<evidence type="ECO:0000259" key="6">
    <source>
        <dbReference type="Pfam" id="PF03358"/>
    </source>
</evidence>
<evidence type="ECO:0000256" key="5">
    <source>
        <dbReference type="ARBA" id="ARBA00038292"/>
    </source>
</evidence>
<evidence type="ECO:0000256" key="4">
    <source>
        <dbReference type="ARBA" id="ARBA00022643"/>
    </source>
</evidence>
<keyword evidence="3" id="KW-0285">Flavoprotein</keyword>
<comment type="cofactor">
    <cofactor evidence="2">
        <name>[4Fe-4S] cluster</name>
        <dbReference type="ChEBI" id="CHEBI:49883"/>
    </cofactor>
</comment>
<evidence type="ECO:0000313" key="8">
    <source>
        <dbReference type="Proteomes" id="UP000248557"/>
    </source>
</evidence>
<evidence type="ECO:0000313" key="7">
    <source>
        <dbReference type="EMBL" id="RAP03088.1"/>
    </source>
</evidence>
<dbReference type="PANTHER" id="PTHR43278">
    <property type="entry name" value="NAD(P)H-DEPENDENT FMN-CONTAINING OXIDOREDUCTASE YWQN-RELATED"/>
    <property type="match status" value="1"/>
</dbReference>
<keyword evidence="4" id="KW-0288">FMN</keyword>
<dbReference type="RefSeq" id="WP_112149547.1">
    <property type="nucleotide sequence ID" value="NZ_NGJK01000046.1"/>
</dbReference>
<dbReference type="EMBL" id="NGJK01000046">
    <property type="protein sequence ID" value="RAP03088.1"/>
    <property type="molecule type" value="Genomic_DNA"/>
</dbReference>
<dbReference type="GO" id="GO:0016491">
    <property type="term" value="F:oxidoreductase activity"/>
    <property type="evidence" value="ECO:0007669"/>
    <property type="project" value="InterPro"/>
</dbReference>
<evidence type="ECO:0000256" key="1">
    <source>
        <dbReference type="ARBA" id="ARBA00001917"/>
    </source>
</evidence>
<gene>
    <name evidence="7" type="ORF">CA615_04200</name>
</gene>
<dbReference type="PANTHER" id="PTHR43278:SF2">
    <property type="entry name" value="IRON-SULFUR FLAVOPROTEIN"/>
    <property type="match status" value="1"/>
</dbReference>
<name>A0A328Q9C5_9EURY</name>
<dbReference type="InterPro" id="IPR029039">
    <property type="entry name" value="Flavoprotein-like_sf"/>
</dbReference>
<sequence>MKVLGVVGSPRKDGNCDVLVKEFLDSADADTEYIFLNHKKLFGCNACMACENGDCVIDDDGNDIIKSLLDADVLVFATPIYYGQMSAQAKAFVDRFYQISRNENKSLEGKKVVTIFTQAQPENVFGDYIDSFKVMPFGYMGMEVIGNVTAMGTSSKGDKEELAKYIDEVKSIASKL</sequence>
<dbReference type="SUPFAM" id="SSF52218">
    <property type="entry name" value="Flavoproteins"/>
    <property type="match status" value="1"/>
</dbReference>
<dbReference type="Gene3D" id="3.40.50.360">
    <property type="match status" value="1"/>
</dbReference>